<dbReference type="KEGG" id="psab:PSAB_06520"/>
<reference evidence="2 3" key="1">
    <citation type="journal article" date="2014" name="PLoS Genet.">
        <title>Comparative Genomic Analysis of N2-Fixing and Non-N2-Fixing Paenibacillus spp.: Organization, Evolution and Expression of the Nitrogen Fixation Genes.</title>
        <authorList>
            <person name="Xie J.B."/>
            <person name="Du Z."/>
            <person name="Bai L."/>
            <person name="Tian C."/>
            <person name="Zhang Y."/>
            <person name="Xie J.Y."/>
            <person name="Wang T."/>
            <person name="Liu X."/>
            <person name="Chen X."/>
            <person name="Cheng Q."/>
            <person name="Chen S."/>
            <person name="Li J."/>
        </authorList>
    </citation>
    <scope>NUCLEOTIDE SEQUENCE [LARGE SCALE GENOMIC DNA]</scope>
    <source>
        <strain evidence="2 3">T27</strain>
    </source>
</reference>
<keyword evidence="3" id="KW-1185">Reference proteome</keyword>
<gene>
    <name evidence="2" type="ORF">PSAB_06520</name>
</gene>
<dbReference type="Proteomes" id="UP000019772">
    <property type="component" value="Chromosome"/>
</dbReference>
<dbReference type="Gene3D" id="3.40.50.150">
    <property type="entry name" value="Vaccinia Virus protein VP39"/>
    <property type="match status" value="1"/>
</dbReference>
<dbReference type="SUPFAM" id="SSF53335">
    <property type="entry name" value="S-adenosyl-L-methionine-dependent methyltransferases"/>
    <property type="match status" value="1"/>
</dbReference>
<dbReference type="AlphaFoldDB" id="X4ZVB9"/>
<dbReference type="OrthoDB" id="9810615at2"/>
<evidence type="ECO:0000313" key="2">
    <source>
        <dbReference type="EMBL" id="AHV96238.1"/>
    </source>
</evidence>
<dbReference type="PATRIC" id="fig|1268072.3.peg.1353"/>
<keyword evidence="2" id="KW-0489">Methyltransferase</keyword>
<dbReference type="eggNOG" id="COG2227">
    <property type="taxonomic scope" value="Bacteria"/>
</dbReference>
<dbReference type="RefSeq" id="WP_025333801.1">
    <property type="nucleotide sequence ID" value="NZ_CP004078.1"/>
</dbReference>
<name>X4ZVB9_9BACL</name>
<dbReference type="CDD" id="cd02440">
    <property type="entry name" value="AdoMet_MTases"/>
    <property type="match status" value="1"/>
</dbReference>
<dbReference type="Pfam" id="PF13649">
    <property type="entry name" value="Methyltransf_25"/>
    <property type="match status" value="1"/>
</dbReference>
<protein>
    <submittedName>
        <fullName evidence="2">Methyltransferase type 11</fullName>
    </submittedName>
</protein>
<dbReference type="GO" id="GO:0008168">
    <property type="term" value="F:methyltransferase activity"/>
    <property type="evidence" value="ECO:0007669"/>
    <property type="project" value="UniProtKB-KW"/>
</dbReference>
<dbReference type="PANTHER" id="PTHR43591:SF24">
    <property type="entry name" value="2-METHOXY-6-POLYPRENYL-1,4-BENZOQUINOL METHYLASE, MITOCHONDRIAL"/>
    <property type="match status" value="1"/>
</dbReference>
<proteinExistence type="predicted"/>
<dbReference type="InterPro" id="IPR041698">
    <property type="entry name" value="Methyltransf_25"/>
</dbReference>
<dbReference type="HOGENOM" id="CLU_061789_1_0_9"/>
<accession>X4ZVB9</accession>
<dbReference type="STRING" id="1268072.PSAB_06520"/>
<dbReference type="GO" id="GO:0032259">
    <property type="term" value="P:methylation"/>
    <property type="evidence" value="ECO:0007669"/>
    <property type="project" value="UniProtKB-KW"/>
</dbReference>
<dbReference type="InterPro" id="IPR029063">
    <property type="entry name" value="SAM-dependent_MTases_sf"/>
</dbReference>
<feature type="domain" description="Methyltransferase" evidence="1">
    <location>
        <begin position="44"/>
        <end position="141"/>
    </location>
</feature>
<evidence type="ECO:0000259" key="1">
    <source>
        <dbReference type="Pfam" id="PF13649"/>
    </source>
</evidence>
<keyword evidence="2" id="KW-0808">Transferase</keyword>
<sequence>MESVIRYYDGYDEASRLVRDNTGRLEFITTVHVLDKYISKDHQILDVGAGTGIYSFYYAEKGLPVVSTDLSPKHVEIIQDKITSGGYSNIIAERADATDLSKFKPGSFDAVFCLGPMYHLTDQTDQRKCISECLRVLRPGGVLAVAYINKFFILPYLVKSNSGYLTDQWVAKFLEQGGISSADEDCFWTDAYFHTPEEIEQLLGEQGVSKLDHAAADGIGVIMKDTVNRFNKEQFDSWVNYHLRTCSEPSILGISNHGLYVGRK</sequence>
<evidence type="ECO:0000313" key="3">
    <source>
        <dbReference type="Proteomes" id="UP000019772"/>
    </source>
</evidence>
<organism evidence="2 3">
    <name type="scientific">Paenibacillus sabinae T27</name>
    <dbReference type="NCBI Taxonomy" id="1268072"/>
    <lineage>
        <taxon>Bacteria</taxon>
        <taxon>Bacillati</taxon>
        <taxon>Bacillota</taxon>
        <taxon>Bacilli</taxon>
        <taxon>Bacillales</taxon>
        <taxon>Paenibacillaceae</taxon>
        <taxon>Paenibacillus</taxon>
    </lineage>
</organism>
<dbReference type="PANTHER" id="PTHR43591">
    <property type="entry name" value="METHYLTRANSFERASE"/>
    <property type="match status" value="1"/>
</dbReference>
<dbReference type="EMBL" id="CP004078">
    <property type="protein sequence ID" value="AHV96238.1"/>
    <property type="molecule type" value="Genomic_DNA"/>
</dbReference>